<evidence type="ECO:0000313" key="2">
    <source>
        <dbReference type="EMBL" id="PEN04736.1"/>
    </source>
</evidence>
<gene>
    <name evidence="2" type="ORF">CRI93_14740</name>
</gene>
<proteinExistence type="predicted"/>
<accession>A0A2H3NHT8</accession>
<reference evidence="2 3" key="1">
    <citation type="submission" date="2017-10" db="EMBL/GenBank/DDBJ databases">
        <title>Draft genome of Longimonas halophila.</title>
        <authorList>
            <person name="Goh K.M."/>
            <person name="Shamsir M.S."/>
            <person name="Lim S.W."/>
        </authorList>
    </citation>
    <scope>NUCLEOTIDE SEQUENCE [LARGE SCALE GENOMIC DNA]</scope>
    <source>
        <strain evidence="2 3">KCTC 42399</strain>
    </source>
</reference>
<feature type="compositionally biased region" description="Polar residues" evidence="1">
    <location>
        <begin position="33"/>
        <end position="46"/>
    </location>
</feature>
<feature type="compositionally biased region" description="Low complexity" evidence="1">
    <location>
        <begin position="1"/>
        <end position="18"/>
    </location>
</feature>
<protein>
    <submittedName>
        <fullName evidence="2">Uncharacterized protein</fullName>
    </submittedName>
</protein>
<evidence type="ECO:0000256" key="1">
    <source>
        <dbReference type="SAM" id="MobiDB-lite"/>
    </source>
</evidence>
<dbReference type="AlphaFoldDB" id="A0A2H3NHT8"/>
<comment type="caution">
    <text evidence="2">The sequence shown here is derived from an EMBL/GenBank/DDBJ whole genome shotgun (WGS) entry which is preliminary data.</text>
</comment>
<dbReference type="RefSeq" id="WP_141491738.1">
    <property type="nucleotide sequence ID" value="NZ_PDEP01000022.1"/>
</dbReference>
<keyword evidence="3" id="KW-1185">Reference proteome</keyword>
<evidence type="ECO:0000313" key="3">
    <source>
        <dbReference type="Proteomes" id="UP000221024"/>
    </source>
</evidence>
<name>A0A2H3NHT8_9BACT</name>
<sequence length="89" mass="9077">MSDDAPSSDLPADSSDPSRTNNKNDDGDVLGESGSSAPTPRMLSQRTRLELSILQATLRTSNEQAASGPETTDSGDVDASGDAAPDASP</sequence>
<dbReference type="Proteomes" id="UP000221024">
    <property type="component" value="Unassembled WGS sequence"/>
</dbReference>
<organism evidence="2 3">
    <name type="scientific">Longimonas halophila</name>
    <dbReference type="NCBI Taxonomy" id="1469170"/>
    <lineage>
        <taxon>Bacteria</taxon>
        <taxon>Pseudomonadati</taxon>
        <taxon>Rhodothermota</taxon>
        <taxon>Rhodothermia</taxon>
        <taxon>Rhodothermales</taxon>
        <taxon>Salisaetaceae</taxon>
        <taxon>Longimonas</taxon>
    </lineage>
</organism>
<feature type="compositionally biased region" description="Polar residues" evidence="1">
    <location>
        <begin position="54"/>
        <end position="72"/>
    </location>
</feature>
<feature type="compositionally biased region" description="Low complexity" evidence="1">
    <location>
        <begin position="77"/>
        <end position="89"/>
    </location>
</feature>
<dbReference type="EMBL" id="PDEP01000022">
    <property type="protein sequence ID" value="PEN04736.1"/>
    <property type="molecule type" value="Genomic_DNA"/>
</dbReference>
<feature type="region of interest" description="Disordered" evidence="1">
    <location>
        <begin position="1"/>
        <end position="89"/>
    </location>
</feature>